<dbReference type="AlphaFoldDB" id="A0A835MMG2"/>
<reference evidence="2 3" key="1">
    <citation type="submission" date="2020-10" db="EMBL/GenBank/DDBJ databases">
        <title>Plant Genome Project.</title>
        <authorList>
            <person name="Zhang R.-G."/>
        </authorList>
    </citation>
    <scope>NUCLEOTIDE SEQUENCE [LARGE SCALE GENOMIC DNA]</scope>
    <source>
        <strain evidence="2">FAFU-HL-1</strain>
        <tissue evidence="2">Leaf</tissue>
    </source>
</reference>
<protein>
    <recommendedName>
        <fullName evidence="1">Neprosin PEP catalytic domain-containing protein</fullName>
    </recommendedName>
</protein>
<organism evidence="2 3">
    <name type="scientific">Salix dunnii</name>
    <dbReference type="NCBI Taxonomy" id="1413687"/>
    <lineage>
        <taxon>Eukaryota</taxon>
        <taxon>Viridiplantae</taxon>
        <taxon>Streptophyta</taxon>
        <taxon>Embryophyta</taxon>
        <taxon>Tracheophyta</taxon>
        <taxon>Spermatophyta</taxon>
        <taxon>Magnoliopsida</taxon>
        <taxon>eudicotyledons</taxon>
        <taxon>Gunneridae</taxon>
        <taxon>Pentapetalae</taxon>
        <taxon>rosids</taxon>
        <taxon>fabids</taxon>
        <taxon>Malpighiales</taxon>
        <taxon>Salicaceae</taxon>
        <taxon>Saliceae</taxon>
        <taxon>Salix</taxon>
    </lineage>
</organism>
<dbReference type="PROSITE" id="PS52045">
    <property type="entry name" value="NEPROSIN_PEP_CD"/>
    <property type="match status" value="1"/>
</dbReference>
<proteinExistence type="predicted"/>
<keyword evidence="3" id="KW-1185">Reference proteome</keyword>
<feature type="domain" description="Neprosin PEP catalytic" evidence="1">
    <location>
        <begin position="2"/>
        <end position="180"/>
    </location>
</feature>
<gene>
    <name evidence="2" type="ORF">SADUNF_Sadunf12G0107900</name>
</gene>
<dbReference type="OrthoDB" id="1858978at2759"/>
<dbReference type="Pfam" id="PF03080">
    <property type="entry name" value="Neprosin"/>
    <property type="match status" value="1"/>
</dbReference>
<accession>A0A835MMG2</accession>
<evidence type="ECO:0000259" key="1">
    <source>
        <dbReference type="PROSITE" id="PS52045"/>
    </source>
</evidence>
<evidence type="ECO:0000313" key="2">
    <source>
        <dbReference type="EMBL" id="KAF9671992.1"/>
    </source>
</evidence>
<dbReference type="PANTHER" id="PTHR31589:SF110">
    <property type="entry name" value="PROTEIN, PUTATIVE (DUF239)-RELATED"/>
    <property type="match status" value="1"/>
</dbReference>
<evidence type="ECO:0000313" key="3">
    <source>
        <dbReference type="Proteomes" id="UP000657918"/>
    </source>
</evidence>
<sequence length="180" mass="20380">MAVVQPLAAAFGNTYNQSNKFDGLKATVSIYNENVDPKLFGGAGARITNNLQGRTEAIHFGYAVNPGLYGDKNANFQHLDRMPSSRNHVLQYFDSAFELKVIVMLFLLQESLEILNQSTYVRLQYLVTFQVRQDENGNWWLEVHHGADQVRVVYWPKLLFTGLGDFASDVQFGGRLRSCK</sequence>
<dbReference type="Proteomes" id="UP000657918">
    <property type="component" value="Unassembled WGS sequence"/>
</dbReference>
<dbReference type="InterPro" id="IPR004314">
    <property type="entry name" value="Neprosin"/>
</dbReference>
<dbReference type="PANTHER" id="PTHR31589">
    <property type="entry name" value="PROTEIN, PUTATIVE (DUF239)-RELATED-RELATED"/>
    <property type="match status" value="1"/>
</dbReference>
<dbReference type="InterPro" id="IPR053168">
    <property type="entry name" value="Glutamic_endopeptidase"/>
</dbReference>
<comment type="caution">
    <text evidence="2">The sequence shown here is derived from an EMBL/GenBank/DDBJ whole genome shotgun (WGS) entry which is preliminary data.</text>
</comment>
<name>A0A835MMG2_9ROSI</name>
<dbReference type="EMBL" id="JADGMS010000012">
    <property type="protein sequence ID" value="KAF9671992.1"/>
    <property type="molecule type" value="Genomic_DNA"/>
</dbReference>